<dbReference type="Gene3D" id="3.50.50.60">
    <property type="entry name" value="FAD/NAD(P)-binding domain"/>
    <property type="match status" value="2"/>
</dbReference>
<keyword evidence="4" id="KW-0274">FAD</keyword>
<sequence length="534" mass="58992">MTGADTDILIIGAGFSGLRAMHAATRAGLSATGVESGRGVGGTWYWNRYPGARCDVESIDYSYSFDPQLQDEWEWSERYATQPEILAYLEHVADRYDLRRRFEFGTTVLAASFDGVRWSVRTDGDREYRPRFLLCATGSLSIPSVPDLPGLDGFAGRTLLTARWPAEEVSFRGERVGVIGTGSSGIQSIPLIAEQAAELTVFQRTANYSVPADNRPFSPAERAEIRRMYPRRRADSAYSPAGTPHEAYPADALAIDQRERDSAFQERWSAGGVLFGKTFPRQTTDERVNALAREFAETKIRATVRDPRVAADLVPDDHPIGTKRICTDSGYYETFNRDHVRLVNLRREPLEAVTPTGVRTAAGDYELDSLVLATGFDAMTGALRRIDLRGPRGDRLQEAWTGGPVSYLGLAVPGLPNLFYLTGPGSPSVLVNMVTAAEQQVDWLVGLVRHCLDEGIDEVEARADAAQRWTRHVDEVAERTLFPQAASWYTGANVPGKQRRFMPYLGGFGAYRRACEQVSAEGYPGFVLTSRGAR</sequence>
<evidence type="ECO:0000256" key="3">
    <source>
        <dbReference type="ARBA" id="ARBA00022630"/>
    </source>
</evidence>
<name>A0A929G1M8_9PSEU</name>
<dbReference type="SUPFAM" id="SSF51905">
    <property type="entry name" value="FAD/NAD(P)-binding domain"/>
    <property type="match status" value="2"/>
</dbReference>
<evidence type="ECO:0000256" key="6">
    <source>
        <dbReference type="ARBA" id="ARBA00023002"/>
    </source>
</evidence>
<dbReference type="InterPro" id="IPR036188">
    <property type="entry name" value="FAD/NAD-bd_sf"/>
</dbReference>
<reference evidence="8" key="1">
    <citation type="submission" date="2020-10" db="EMBL/GenBank/DDBJ databases">
        <title>Diversity and distribution of actinomycetes associated with coral in the coast of Hainan.</title>
        <authorList>
            <person name="Li F."/>
        </authorList>
    </citation>
    <scope>NUCLEOTIDE SEQUENCE</scope>
    <source>
        <strain evidence="8">HNM0983</strain>
    </source>
</reference>
<dbReference type="RefSeq" id="WP_193929455.1">
    <property type="nucleotide sequence ID" value="NZ_JADEYC010000030.1"/>
</dbReference>
<keyword evidence="9" id="KW-1185">Reference proteome</keyword>
<evidence type="ECO:0000256" key="5">
    <source>
        <dbReference type="ARBA" id="ARBA00022857"/>
    </source>
</evidence>
<dbReference type="PRINTS" id="PR00411">
    <property type="entry name" value="PNDRDTASEI"/>
</dbReference>
<comment type="cofactor">
    <cofactor evidence="1">
        <name>FAD</name>
        <dbReference type="ChEBI" id="CHEBI:57692"/>
    </cofactor>
</comment>
<dbReference type="Proteomes" id="UP000598360">
    <property type="component" value="Unassembled WGS sequence"/>
</dbReference>
<keyword evidence="7" id="KW-0503">Monooxygenase</keyword>
<dbReference type="Pfam" id="PF13738">
    <property type="entry name" value="Pyr_redox_3"/>
    <property type="match status" value="1"/>
</dbReference>
<evidence type="ECO:0000313" key="8">
    <source>
        <dbReference type="EMBL" id="MBE9376012.1"/>
    </source>
</evidence>
<evidence type="ECO:0000256" key="7">
    <source>
        <dbReference type="ARBA" id="ARBA00023033"/>
    </source>
</evidence>
<accession>A0A929G1M8</accession>
<organism evidence="8 9">
    <name type="scientific">Saccharopolyspora montiporae</name>
    <dbReference type="NCBI Taxonomy" id="2781240"/>
    <lineage>
        <taxon>Bacteria</taxon>
        <taxon>Bacillati</taxon>
        <taxon>Actinomycetota</taxon>
        <taxon>Actinomycetes</taxon>
        <taxon>Pseudonocardiales</taxon>
        <taxon>Pseudonocardiaceae</taxon>
        <taxon>Saccharopolyspora</taxon>
    </lineage>
</organism>
<dbReference type="InterPro" id="IPR050775">
    <property type="entry name" value="FAD-binding_Monooxygenases"/>
</dbReference>
<dbReference type="GO" id="GO:0016709">
    <property type="term" value="F:oxidoreductase activity, acting on paired donors, with incorporation or reduction of molecular oxygen, NAD(P)H as one donor, and incorporation of one atom of oxygen"/>
    <property type="evidence" value="ECO:0007669"/>
    <property type="project" value="UniProtKB-ARBA"/>
</dbReference>
<gene>
    <name evidence="8" type="ORF">IQ251_16295</name>
</gene>
<dbReference type="PANTHER" id="PTHR43098:SF3">
    <property type="entry name" value="L-ORNITHINE N(5)-MONOOXYGENASE-RELATED"/>
    <property type="match status" value="1"/>
</dbReference>
<dbReference type="PANTHER" id="PTHR43098">
    <property type="entry name" value="L-ORNITHINE N(5)-MONOOXYGENASE-RELATED"/>
    <property type="match status" value="1"/>
</dbReference>
<comment type="caution">
    <text evidence="8">The sequence shown here is derived from an EMBL/GenBank/DDBJ whole genome shotgun (WGS) entry which is preliminary data.</text>
</comment>
<dbReference type="EMBL" id="JADEYC010000030">
    <property type="protein sequence ID" value="MBE9376012.1"/>
    <property type="molecule type" value="Genomic_DNA"/>
</dbReference>
<keyword evidence="6" id="KW-0560">Oxidoreductase</keyword>
<evidence type="ECO:0000313" key="9">
    <source>
        <dbReference type="Proteomes" id="UP000598360"/>
    </source>
</evidence>
<protein>
    <submittedName>
        <fullName evidence="8">NAD(P)/FAD-dependent oxidoreductase</fullName>
    </submittedName>
</protein>
<evidence type="ECO:0000256" key="4">
    <source>
        <dbReference type="ARBA" id="ARBA00022827"/>
    </source>
</evidence>
<keyword evidence="3" id="KW-0285">Flavoprotein</keyword>
<evidence type="ECO:0000256" key="2">
    <source>
        <dbReference type="ARBA" id="ARBA00010139"/>
    </source>
</evidence>
<comment type="similarity">
    <text evidence="2">Belongs to the FAD-binding monooxygenase family.</text>
</comment>
<proteinExistence type="inferred from homology"/>
<keyword evidence="5" id="KW-0521">NADP</keyword>
<dbReference type="AlphaFoldDB" id="A0A929G1M8"/>
<evidence type="ECO:0000256" key="1">
    <source>
        <dbReference type="ARBA" id="ARBA00001974"/>
    </source>
</evidence>